<accession>A0A387B9N5</accession>
<dbReference type="KEGG" id="lact:D7I46_05225"/>
<dbReference type="InterPro" id="IPR016975">
    <property type="entry name" value="Cell_wall_LiaF"/>
</dbReference>
<feature type="transmembrane region" description="Helical" evidence="1">
    <location>
        <begin position="56"/>
        <end position="87"/>
    </location>
</feature>
<dbReference type="Pfam" id="PF09922">
    <property type="entry name" value="LiaF-like_C"/>
    <property type="match status" value="1"/>
</dbReference>
<protein>
    <recommendedName>
        <fullName evidence="2">Cell wall-active antibiotics response LiaF-like C-terminal domain-containing protein</fullName>
    </recommendedName>
</protein>
<evidence type="ECO:0000259" key="2">
    <source>
        <dbReference type="Pfam" id="PF09922"/>
    </source>
</evidence>
<dbReference type="Proteomes" id="UP000269374">
    <property type="component" value="Chromosome"/>
</dbReference>
<dbReference type="NCBIfam" id="NF040535">
    <property type="entry name" value="LiaF_C_term"/>
    <property type="match status" value="1"/>
</dbReference>
<name>A0A387B9N5_9LACT</name>
<proteinExistence type="predicted"/>
<gene>
    <name evidence="3" type="ORF">D7I46_05225</name>
</gene>
<evidence type="ECO:0000313" key="3">
    <source>
        <dbReference type="EMBL" id="AYG00545.1"/>
    </source>
</evidence>
<evidence type="ECO:0000256" key="1">
    <source>
        <dbReference type="SAM" id="Phobius"/>
    </source>
</evidence>
<feature type="transmembrane region" description="Helical" evidence="1">
    <location>
        <begin position="29"/>
        <end position="44"/>
    </location>
</feature>
<keyword evidence="1" id="KW-0472">Membrane</keyword>
<dbReference type="AlphaFoldDB" id="A0A387B9N5"/>
<keyword evidence="1" id="KW-1133">Transmembrane helix</keyword>
<dbReference type="InterPro" id="IPR047793">
    <property type="entry name" value="LiaF_C"/>
</dbReference>
<dbReference type="GO" id="GO:0016020">
    <property type="term" value="C:membrane"/>
    <property type="evidence" value="ECO:0007669"/>
    <property type="project" value="InterPro"/>
</dbReference>
<dbReference type="OrthoDB" id="2351415at2"/>
<dbReference type="EMBL" id="CP032627">
    <property type="protein sequence ID" value="AYG00545.1"/>
    <property type="molecule type" value="Genomic_DNA"/>
</dbReference>
<dbReference type="PIRSF" id="PIRSF031509">
    <property type="entry name" value="Cell_wall_LiaF/YvqF"/>
    <property type="match status" value="1"/>
</dbReference>
<organism evidence="3 4">
    <name type="scientific">Lactococcus allomyrinae</name>
    <dbReference type="NCBI Taxonomy" id="2419773"/>
    <lineage>
        <taxon>Bacteria</taxon>
        <taxon>Bacillati</taxon>
        <taxon>Bacillota</taxon>
        <taxon>Bacilli</taxon>
        <taxon>Lactobacillales</taxon>
        <taxon>Streptococcaceae</taxon>
        <taxon>Lactococcus</taxon>
    </lineage>
</organism>
<dbReference type="RefSeq" id="WP_120771933.1">
    <property type="nucleotide sequence ID" value="NZ_CP032627.1"/>
</dbReference>
<reference evidence="3 4" key="1">
    <citation type="submission" date="2018-09" db="EMBL/GenBank/DDBJ databases">
        <title>Genome sequencing of strain 1JSPR-7.</title>
        <authorList>
            <person name="Heo J."/>
            <person name="Kim S.-J."/>
            <person name="Kwon S.-W."/>
        </authorList>
    </citation>
    <scope>NUCLEOTIDE SEQUENCE [LARGE SCALE GENOMIC DNA]</scope>
    <source>
        <strain evidence="3 4">1JSPR-7</strain>
    </source>
</reference>
<evidence type="ECO:0000313" key="4">
    <source>
        <dbReference type="Proteomes" id="UP000269374"/>
    </source>
</evidence>
<feature type="transmembrane region" description="Helical" evidence="1">
    <location>
        <begin position="7"/>
        <end position="23"/>
    </location>
</feature>
<keyword evidence="1" id="KW-0812">Transmembrane</keyword>
<dbReference type="InterPro" id="IPR024425">
    <property type="entry name" value="LiaF-like_C"/>
</dbReference>
<sequence length="212" mass="24034">MNRKIKAVVIIEIMILMGLFFHVARTPRMWIVLVGAILFTILASRSRARVFRMLSLIFWAISAMILFTAGWFWLAIIFPAIMCIIFWKNNPRESHQSNDGPFFQSGFENEGQDFVGRANGNDLIDLDDINFKPSGNSLSIKKTTGNTKIIVPRDVAVMLDVTTHTGVVKIFDEPSQINAGNIRYFSENIEEVTKRIKINIRVETGNIEVIQG</sequence>
<feature type="domain" description="Cell wall-active antibiotics response LiaF-like C-terminal" evidence="2">
    <location>
        <begin position="119"/>
        <end position="209"/>
    </location>
</feature>
<keyword evidence="4" id="KW-1185">Reference proteome</keyword>